<dbReference type="Proteomes" id="UP000003053">
    <property type="component" value="Unassembled WGS sequence"/>
</dbReference>
<name>A4BWH4_9FLAO</name>
<gene>
    <name evidence="1" type="ORF">PI23P_02437</name>
</gene>
<dbReference type="eggNOG" id="ENOG5032SQH">
    <property type="taxonomic scope" value="Bacteria"/>
</dbReference>
<evidence type="ECO:0000313" key="2">
    <source>
        <dbReference type="Proteomes" id="UP000003053"/>
    </source>
</evidence>
<reference evidence="1 2" key="1">
    <citation type="submission" date="2006-02" db="EMBL/GenBank/DDBJ databases">
        <authorList>
            <person name="Murray A."/>
            <person name="Staley J."/>
            <person name="Ferriera S."/>
            <person name="Johnson J."/>
            <person name="Kravitz S."/>
            <person name="Halpern A."/>
            <person name="Remington K."/>
            <person name="Beeson K."/>
            <person name="Tran B."/>
            <person name="Rogers Y.-H."/>
            <person name="Friedman R."/>
            <person name="Venter J.C."/>
        </authorList>
    </citation>
    <scope>NUCLEOTIDE SEQUENCE [LARGE SCALE GENOMIC DNA]</scope>
    <source>
        <strain evidence="1 2">23-P</strain>
    </source>
</reference>
<proteinExistence type="predicted"/>
<dbReference type="EMBL" id="AAOG01000001">
    <property type="protein sequence ID" value="EAR13315.1"/>
    <property type="molecule type" value="Genomic_DNA"/>
</dbReference>
<accession>A4BWH4</accession>
<protein>
    <submittedName>
        <fullName evidence="1">Uncharacterized protein</fullName>
    </submittedName>
</protein>
<dbReference type="AlphaFoldDB" id="A4BWH4"/>
<organism evidence="1 2">
    <name type="scientific">Polaribacter irgensii 23-P</name>
    <dbReference type="NCBI Taxonomy" id="313594"/>
    <lineage>
        <taxon>Bacteria</taxon>
        <taxon>Pseudomonadati</taxon>
        <taxon>Bacteroidota</taxon>
        <taxon>Flavobacteriia</taxon>
        <taxon>Flavobacteriales</taxon>
        <taxon>Flavobacteriaceae</taxon>
    </lineage>
</organism>
<sequence>MGSMASELTRKSIDEFGEEFWKTHVATVNLYWEVISTYCNTIDFGNKIVKIYQDGMVADGAIALKIMEDSVQAGSKNYEVISKLVNRGAIIQKTEDLELVKKELDMLKSIPSSGSLIRKIIKIIKFKISRHKLLVQRDKFIAESINKTLKKNEIGIIFIGAYHRVLDKLPKDIAVKEMKEVNKIREYQKLLPFHAKKKERFKELTLYLKKQVVDER</sequence>
<evidence type="ECO:0000313" key="1">
    <source>
        <dbReference type="EMBL" id="EAR13315.1"/>
    </source>
</evidence>
<dbReference type="OrthoDB" id="1444763at2"/>
<comment type="caution">
    <text evidence="1">The sequence shown here is derived from an EMBL/GenBank/DDBJ whole genome shotgun (WGS) entry which is preliminary data.</text>
</comment>
<keyword evidence="2" id="KW-1185">Reference proteome</keyword>
<dbReference type="HOGENOM" id="CLU_1364031_0_0_10"/>